<dbReference type="PANTHER" id="PTHR11680">
    <property type="entry name" value="SERINE HYDROXYMETHYLTRANSFERASE"/>
    <property type="match status" value="1"/>
</dbReference>
<dbReference type="InterPro" id="IPR015424">
    <property type="entry name" value="PyrdxlP-dep_Trfase"/>
</dbReference>
<evidence type="ECO:0000313" key="5">
    <source>
        <dbReference type="EMBL" id="GAA0034224.1"/>
    </source>
</evidence>
<feature type="domain" description="Serine hydroxymethyltransferase-like" evidence="4">
    <location>
        <begin position="46"/>
        <end position="412"/>
    </location>
</feature>
<dbReference type="EMBL" id="BAAAAF010000001">
    <property type="protein sequence ID" value="GAA0034224.1"/>
    <property type="molecule type" value="Genomic_DNA"/>
</dbReference>
<keyword evidence="6" id="KW-1185">Reference proteome</keyword>
<name>A0ABN0SJ19_9MICO</name>
<organism evidence="5 6">
    <name type="scientific">Brevibacterium metallidurans</name>
    <dbReference type="NCBI Taxonomy" id="1482676"/>
    <lineage>
        <taxon>Bacteria</taxon>
        <taxon>Bacillati</taxon>
        <taxon>Actinomycetota</taxon>
        <taxon>Actinomycetes</taxon>
        <taxon>Micrococcales</taxon>
        <taxon>Brevibacteriaceae</taxon>
        <taxon>Brevibacterium</taxon>
    </lineage>
</organism>
<reference evidence="5 6" key="1">
    <citation type="submission" date="2024-01" db="EMBL/GenBank/DDBJ databases">
        <title>Characterization of antibiotic resistant novel bacterial strains and their environmental applications.</title>
        <authorList>
            <person name="Manzoor S."/>
            <person name="Abbas S."/>
            <person name="Arshad M."/>
            <person name="Ahmed I."/>
        </authorList>
    </citation>
    <scope>NUCLEOTIDE SEQUENCE [LARGE SCALE GENOMIC DNA]</scope>
    <source>
        <strain evidence="5 6">NCCP-602</strain>
    </source>
</reference>
<proteinExistence type="inferred from homology"/>
<protein>
    <recommendedName>
        <fullName evidence="4">Serine hydroxymethyltransferase-like domain-containing protein</fullName>
    </recommendedName>
</protein>
<dbReference type="RefSeq" id="WP_339391228.1">
    <property type="nucleotide sequence ID" value="NZ_BAAAAF010000001.1"/>
</dbReference>
<accession>A0ABN0SJ19</accession>
<dbReference type="InterPro" id="IPR039429">
    <property type="entry name" value="SHMT-like_dom"/>
</dbReference>
<gene>
    <name evidence="5" type="ORF">NCCP602_01850</name>
</gene>
<dbReference type="PANTHER" id="PTHR11680:SF35">
    <property type="entry name" value="SERINE HYDROXYMETHYLTRANSFERASE 1"/>
    <property type="match status" value="1"/>
</dbReference>
<dbReference type="InterPro" id="IPR049943">
    <property type="entry name" value="Ser_HO-MeTrfase-like"/>
</dbReference>
<keyword evidence="3" id="KW-0663">Pyridoxal phosphate</keyword>
<sequence length="455" mass="47627">MHQSPRTWAPAESRARIEDIAEDCLGEGGTTPMAAVVETIEDLMTSSERLHDEEAFNLNPASNVLNPRAAALLAGGTASRTSLGYAGAKYEMGLEHIEQVEVITAELAGRLFHADFAEVRVPSGAMANLYAFMATSSPGDTIIASPPTIGGHVTHHAAGAAGLYGLRTVGAPVDVAHYTYDIDALATLAREVRPSLITIGGSLNLFEHPVAQVREIADEVGARVLFDAAHLCGMIAGGQWANPLDEGAHLMSMSTYKSLGGPTHGLLLSNDAELSERIDQIAFPGMTANFDAAAVAALGVTLADWIAVGADYASQMRACAAALADSLADAGAVPFQCERGFTDSHQFALLAAPLGGGTRAARVLERAGILTSGIGLPVPEVPDDQNGIRIGTPEIVRRGMTVPDMPRLAGYIARALDTARIPAADSDSPAEVVLREIADDVAAWRKDFTGVRFTA</sequence>
<comment type="caution">
    <text evidence="5">The sequence shown here is derived from an EMBL/GenBank/DDBJ whole genome shotgun (WGS) entry which is preliminary data.</text>
</comment>
<comment type="similarity">
    <text evidence="2">Belongs to the SHMT family.</text>
</comment>
<evidence type="ECO:0000256" key="2">
    <source>
        <dbReference type="ARBA" id="ARBA00006376"/>
    </source>
</evidence>
<dbReference type="Gene3D" id="3.90.1150.10">
    <property type="entry name" value="Aspartate Aminotransferase, domain 1"/>
    <property type="match status" value="1"/>
</dbReference>
<dbReference type="InterPro" id="IPR015422">
    <property type="entry name" value="PyrdxlP-dep_Trfase_small"/>
</dbReference>
<dbReference type="SUPFAM" id="SSF53383">
    <property type="entry name" value="PLP-dependent transferases"/>
    <property type="match status" value="1"/>
</dbReference>
<dbReference type="Pfam" id="PF00464">
    <property type="entry name" value="SHMT"/>
    <property type="match status" value="1"/>
</dbReference>
<evidence type="ECO:0000256" key="1">
    <source>
        <dbReference type="ARBA" id="ARBA00001933"/>
    </source>
</evidence>
<comment type="cofactor">
    <cofactor evidence="1">
        <name>pyridoxal 5'-phosphate</name>
        <dbReference type="ChEBI" id="CHEBI:597326"/>
    </cofactor>
</comment>
<dbReference type="Proteomes" id="UP001498238">
    <property type="component" value="Unassembled WGS sequence"/>
</dbReference>
<evidence type="ECO:0000259" key="4">
    <source>
        <dbReference type="Pfam" id="PF00464"/>
    </source>
</evidence>
<dbReference type="Gene3D" id="3.40.640.10">
    <property type="entry name" value="Type I PLP-dependent aspartate aminotransferase-like (Major domain)"/>
    <property type="match status" value="1"/>
</dbReference>
<dbReference type="InterPro" id="IPR015421">
    <property type="entry name" value="PyrdxlP-dep_Trfase_major"/>
</dbReference>
<evidence type="ECO:0000256" key="3">
    <source>
        <dbReference type="ARBA" id="ARBA00022898"/>
    </source>
</evidence>
<dbReference type="InterPro" id="IPR001085">
    <property type="entry name" value="Ser_HO-MeTrfase"/>
</dbReference>
<evidence type="ECO:0000313" key="6">
    <source>
        <dbReference type="Proteomes" id="UP001498238"/>
    </source>
</evidence>
<dbReference type="PIRSF" id="PIRSF000412">
    <property type="entry name" value="SHMT"/>
    <property type="match status" value="1"/>
</dbReference>